<dbReference type="PANTHER" id="PTHR30069:SF29">
    <property type="entry name" value="HEMOGLOBIN AND HEMOGLOBIN-HAPTOGLOBIN-BINDING PROTEIN 1-RELATED"/>
    <property type="match status" value="1"/>
</dbReference>
<dbReference type="Gene3D" id="2.40.170.20">
    <property type="entry name" value="TonB-dependent receptor, beta-barrel domain"/>
    <property type="match status" value="1"/>
</dbReference>
<keyword evidence="3 10" id="KW-1134">Transmembrane beta strand</keyword>
<evidence type="ECO:0000256" key="5">
    <source>
        <dbReference type="ARBA" id="ARBA00022729"/>
    </source>
</evidence>
<dbReference type="PANTHER" id="PTHR30069">
    <property type="entry name" value="TONB-DEPENDENT OUTER MEMBRANE RECEPTOR"/>
    <property type="match status" value="1"/>
</dbReference>
<evidence type="ECO:0000256" key="10">
    <source>
        <dbReference type="PROSITE-ProRule" id="PRU01360"/>
    </source>
</evidence>
<evidence type="ECO:0000256" key="4">
    <source>
        <dbReference type="ARBA" id="ARBA00022692"/>
    </source>
</evidence>
<evidence type="ECO:0000259" key="14">
    <source>
        <dbReference type="Pfam" id="PF07715"/>
    </source>
</evidence>
<feature type="transmembrane region" description="Helical" evidence="12">
    <location>
        <begin position="54"/>
        <end position="71"/>
    </location>
</feature>
<keyword evidence="2 10" id="KW-0813">Transport</keyword>
<evidence type="ECO:0000259" key="13">
    <source>
        <dbReference type="Pfam" id="PF00593"/>
    </source>
</evidence>
<keyword evidence="9 10" id="KW-0998">Cell outer membrane</keyword>
<gene>
    <name evidence="15" type="ORF">SAMN06296052_10642</name>
</gene>
<dbReference type="Gene3D" id="2.60.40.1120">
    <property type="entry name" value="Carboxypeptidase-like, regulatory domain"/>
    <property type="match status" value="1"/>
</dbReference>
<keyword evidence="12" id="KW-1133">Transmembrane helix</keyword>
<dbReference type="EMBL" id="FZOQ01000006">
    <property type="protein sequence ID" value="SNS40715.1"/>
    <property type="molecule type" value="Genomic_DNA"/>
</dbReference>
<dbReference type="InterPro" id="IPR037066">
    <property type="entry name" value="Plug_dom_sf"/>
</dbReference>
<evidence type="ECO:0000256" key="7">
    <source>
        <dbReference type="ARBA" id="ARBA00023136"/>
    </source>
</evidence>
<evidence type="ECO:0000313" key="16">
    <source>
        <dbReference type="Proteomes" id="UP000198432"/>
    </source>
</evidence>
<dbReference type="Proteomes" id="UP000198432">
    <property type="component" value="Unassembled WGS sequence"/>
</dbReference>
<dbReference type="InterPro" id="IPR023996">
    <property type="entry name" value="TonB-dep_OMP_SusC/RagA"/>
</dbReference>
<dbReference type="SUPFAM" id="SSF49464">
    <property type="entry name" value="Carboxypeptidase regulatory domain-like"/>
    <property type="match status" value="1"/>
</dbReference>
<feature type="domain" description="TonB-dependent receptor-like beta-barrel" evidence="13">
    <location>
        <begin position="482"/>
        <end position="853"/>
    </location>
</feature>
<evidence type="ECO:0000256" key="3">
    <source>
        <dbReference type="ARBA" id="ARBA00022452"/>
    </source>
</evidence>
<name>A0A239E7L7_9BACT</name>
<dbReference type="InterPro" id="IPR012910">
    <property type="entry name" value="Plug_dom"/>
</dbReference>
<dbReference type="GO" id="GO:0009279">
    <property type="term" value="C:cell outer membrane"/>
    <property type="evidence" value="ECO:0007669"/>
    <property type="project" value="UniProtKB-SubCell"/>
</dbReference>
<evidence type="ECO:0000256" key="8">
    <source>
        <dbReference type="ARBA" id="ARBA00023170"/>
    </source>
</evidence>
<keyword evidence="6 11" id="KW-0798">TonB box</keyword>
<dbReference type="Gene3D" id="2.170.130.10">
    <property type="entry name" value="TonB-dependent receptor, plug domain"/>
    <property type="match status" value="1"/>
</dbReference>
<dbReference type="Pfam" id="PF07715">
    <property type="entry name" value="Plug"/>
    <property type="match status" value="1"/>
</dbReference>
<evidence type="ECO:0000256" key="11">
    <source>
        <dbReference type="RuleBase" id="RU003357"/>
    </source>
</evidence>
<organism evidence="15 16">
    <name type="scientific">Pontibacter ummariensis</name>
    <dbReference type="NCBI Taxonomy" id="1610492"/>
    <lineage>
        <taxon>Bacteria</taxon>
        <taxon>Pseudomonadati</taxon>
        <taxon>Bacteroidota</taxon>
        <taxon>Cytophagia</taxon>
        <taxon>Cytophagales</taxon>
        <taxon>Hymenobacteraceae</taxon>
        <taxon>Pontibacter</taxon>
    </lineage>
</organism>
<feature type="transmembrane region" description="Helical" evidence="12">
    <location>
        <begin position="29"/>
        <end position="47"/>
    </location>
</feature>
<keyword evidence="7 10" id="KW-0472">Membrane</keyword>
<dbReference type="AlphaFoldDB" id="A0A239E7L7"/>
<evidence type="ECO:0000256" key="1">
    <source>
        <dbReference type="ARBA" id="ARBA00004571"/>
    </source>
</evidence>
<comment type="subcellular location">
    <subcellularLocation>
        <location evidence="1 10">Cell outer membrane</location>
        <topology evidence="1 10">Multi-pass membrane protein</topology>
    </subcellularLocation>
</comment>
<dbReference type="InterPro" id="IPR008969">
    <property type="entry name" value="CarboxyPept-like_regulatory"/>
</dbReference>
<protein>
    <submittedName>
        <fullName evidence="15">TonB-linked outer membrane protein, SusC/RagA family</fullName>
    </submittedName>
</protein>
<comment type="similarity">
    <text evidence="10 11">Belongs to the TonB-dependent receptor family.</text>
</comment>
<keyword evidence="4 10" id="KW-0812">Transmembrane</keyword>
<keyword evidence="8" id="KW-0675">Receptor</keyword>
<dbReference type="NCBIfam" id="TIGR04056">
    <property type="entry name" value="OMP_RagA_SusC"/>
    <property type="match status" value="1"/>
</dbReference>
<dbReference type="InterPro" id="IPR023997">
    <property type="entry name" value="TonB-dep_OMP_SusC/RagA_CS"/>
</dbReference>
<keyword evidence="5" id="KW-0732">Signal</keyword>
<feature type="domain" description="TonB-dependent receptor plug" evidence="14">
    <location>
        <begin position="169"/>
        <end position="291"/>
    </location>
</feature>
<dbReference type="InterPro" id="IPR000531">
    <property type="entry name" value="Beta-barrel_TonB"/>
</dbReference>
<keyword evidence="16" id="KW-1185">Reference proteome</keyword>
<dbReference type="InterPro" id="IPR039426">
    <property type="entry name" value="TonB-dep_rcpt-like"/>
</dbReference>
<dbReference type="InterPro" id="IPR036942">
    <property type="entry name" value="Beta-barrel_TonB_sf"/>
</dbReference>
<dbReference type="SUPFAM" id="SSF56935">
    <property type="entry name" value="Porins"/>
    <property type="match status" value="1"/>
</dbReference>
<accession>A0A239E7L7</accession>
<evidence type="ECO:0000313" key="15">
    <source>
        <dbReference type="EMBL" id="SNS40715.1"/>
    </source>
</evidence>
<dbReference type="Pfam" id="PF13715">
    <property type="entry name" value="CarbopepD_reg_2"/>
    <property type="match status" value="1"/>
</dbReference>
<evidence type="ECO:0000256" key="12">
    <source>
        <dbReference type="SAM" id="Phobius"/>
    </source>
</evidence>
<sequence length="1104" mass="119726">MGEHAGAVFGVSCICYVQFLAPENGATGLFVPIRELFIYFILTNLTIKTQMRKLLLLSFALVLTLLQQAYAQSKTISGTVTDQSTSQGLPGVAVILKGTTVGTTTGVDGTYSISVPANGGTLIYRFVGYNVVERTIGNAGTVNVALSLDTKQLSEVVVTAVGIERKPKTIGYAIAEVKADEITQGRSTQVLGALQGKVAGVQINKSGGGVNSSTRVTLRGQRSFNGENQPLFVVDGIPIDNSSIQPSSTSGSQVDVGNRVNDINPDDIESMTVLKGPSAAALYGSRASNGAIIITTKSGKNAAARGKKAEVTFNTSYVLDNVMKLPDFQNEFGSGYDLDTYVPYENTNWGPKFDGQLRPVGPVLADGSQLMLPYTAKPDNVKDFFETGTTFQNSVSLAGGNEKSNFYLSFSDVDQKGVIPSDEFGRNTVKITGGTKLSNNITANASLSYNKNVTNVSYGGTTGRTGVYNAVLNGARMIDLADYKDWRNNKFAAPDGFFSGYYPNPYWVIDNNRFHSNLDRVMGNLAVTYDPLDWLSFTYRLGTDVSTDRRKQTFAQVDYNGVDPNGEEYDRPSDFPGAVTETDIFIREITSDALVTAKKNLTDDLNLQVIVGQNIRQRDTRQLSATANALSIPDFYNIGNRVGEVSASEESFKRRIYGVFGDITLGYRDYLFLNVTGRNDWSSTLSDENNSYFYPSTSLGFVFTEAVPALKDNNVLSYGKLRASYAKVGNDADPYTLQPIFSVGTGFPYGSLTSYTVDNTVYNPNLTPEFTTSYEVGAELSFFNNLVTLDATVYKTLSTNNIVKIATSPSSGYTGAYVNAGEISNKGIELALNATPVRTMGGFRWDIGVNYSKNNSIVESLYGDSKELAFGTGGAVPTAIVGESFPVLKGTALLRDPEGRVIIDPATGYPKRDPELKILGKINPDYIVGINNTFSYKGLSLSTVWDIRQGMSIYSGTKNTLVFTGSSKETAQYGRQPFVYPNSVVETSPGVFKPNTDIKTKDGGFDYWYGQYNAVAENNVIDASYVKLREAALTYNLPTSLIAKTPFGRATVAFVGRNLLLFVPEENEFIDPEASIFGTSNSQGREYNTTPSTRSYGVNLSVTF</sequence>
<dbReference type="GO" id="GO:0044718">
    <property type="term" value="P:siderophore transmembrane transport"/>
    <property type="evidence" value="ECO:0007669"/>
    <property type="project" value="TreeGrafter"/>
</dbReference>
<reference evidence="16" key="1">
    <citation type="submission" date="2017-06" db="EMBL/GenBank/DDBJ databases">
        <authorList>
            <person name="Varghese N."/>
            <person name="Submissions S."/>
        </authorList>
    </citation>
    <scope>NUCLEOTIDE SEQUENCE [LARGE SCALE GENOMIC DNA]</scope>
    <source>
        <strain evidence="16">NKM1</strain>
    </source>
</reference>
<proteinExistence type="inferred from homology"/>
<dbReference type="GO" id="GO:0015344">
    <property type="term" value="F:siderophore uptake transmembrane transporter activity"/>
    <property type="evidence" value="ECO:0007669"/>
    <property type="project" value="TreeGrafter"/>
</dbReference>
<evidence type="ECO:0000256" key="9">
    <source>
        <dbReference type="ARBA" id="ARBA00023237"/>
    </source>
</evidence>
<dbReference type="OrthoDB" id="9768177at2"/>
<dbReference type="PROSITE" id="PS52016">
    <property type="entry name" value="TONB_DEPENDENT_REC_3"/>
    <property type="match status" value="1"/>
</dbReference>
<dbReference type="Pfam" id="PF00593">
    <property type="entry name" value="TonB_dep_Rec_b-barrel"/>
    <property type="match status" value="1"/>
</dbReference>
<evidence type="ECO:0000256" key="2">
    <source>
        <dbReference type="ARBA" id="ARBA00022448"/>
    </source>
</evidence>
<dbReference type="NCBIfam" id="TIGR04057">
    <property type="entry name" value="SusC_RagA_signa"/>
    <property type="match status" value="1"/>
</dbReference>
<evidence type="ECO:0000256" key="6">
    <source>
        <dbReference type="ARBA" id="ARBA00023077"/>
    </source>
</evidence>